<gene>
    <name evidence="6" type="ORF">DEU29_11621</name>
</gene>
<evidence type="ECO:0000256" key="1">
    <source>
        <dbReference type="ARBA" id="ARBA00005417"/>
    </source>
</evidence>
<dbReference type="RefSeq" id="WP_133540361.1">
    <property type="nucleotide sequence ID" value="NZ_SNXI01000016.1"/>
</dbReference>
<dbReference type="InterPro" id="IPR017871">
    <property type="entry name" value="ABC_transporter-like_CS"/>
</dbReference>
<comment type="caution">
    <text evidence="6">The sequence shown here is derived from an EMBL/GenBank/DDBJ whole genome shotgun (WGS) entry which is preliminary data.</text>
</comment>
<dbReference type="CDD" id="cd03214">
    <property type="entry name" value="ABC_Iron-Siderophores_B12_Hemin"/>
    <property type="match status" value="1"/>
</dbReference>
<dbReference type="InterPro" id="IPR027417">
    <property type="entry name" value="P-loop_NTPase"/>
</dbReference>
<accession>A0A4V3CMK7</accession>
<feature type="domain" description="ABC transporter" evidence="5">
    <location>
        <begin position="4"/>
        <end position="235"/>
    </location>
</feature>
<evidence type="ECO:0000256" key="4">
    <source>
        <dbReference type="ARBA" id="ARBA00022840"/>
    </source>
</evidence>
<reference evidence="6 7" key="1">
    <citation type="submission" date="2019-03" db="EMBL/GenBank/DDBJ databases">
        <title>Freshwater and sediment microbial communities from various areas in North America, analyzing microbe dynamics in response to fracking.</title>
        <authorList>
            <person name="Lamendella R."/>
        </authorList>
    </citation>
    <scope>NUCLEOTIDE SEQUENCE [LARGE SCALE GENOMIC DNA]</scope>
    <source>
        <strain evidence="6 7">18_TX</strain>
    </source>
</reference>
<sequence>MALLELCDIRVEGLSAPRLQSINLTLHSGQLVGVIGANGAGKSSLLKTIAGLLTPATGHVAIDQQPMQQMSARQKAEVMAYLPQREQPQWDVSVIELIKIGLLQHRLSRSEQQLRIDQVVTECDLVDLSARALSTLSGGEQQRALLARALVGQPKLLLCDEPTSALDINHQLHTMQLLQQRSGQGQLVLCCLHDLPLAARFCDQLVLLNEGKLIDVGAPAKVLSDANLAQVFGIKAQWFCEDSGVAWLPQPL</sequence>
<dbReference type="PROSITE" id="PS50893">
    <property type="entry name" value="ABC_TRANSPORTER_2"/>
    <property type="match status" value="1"/>
</dbReference>
<keyword evidence="4 6" id="KW-0067">ATP-binding</keyword>
<dbReference type="EMBL" id="SNXI01000016">
    <property type="protein sequence ID" value="TDP29924.1"/>
    <property type="molecule type" value="Genomic_DNA"/>
</dbReference>
<dbReference type="Pfam" id="PF00005">
    <property type="entry name" value="ABC_tran"/>
    <property type="match status" value="1"/>
</dbReference>
<dbReference type="PANTHER" id="PTHR42794">
    <property type="entry name" value="HEMIN IMPORT ATP-BINDING PROTEIN HMUV"/>
    <property type="match status" value="1"/>
</dbReference>
<dbReference type="FunFam" id="3.40.50.300:FF:000134">
    <property type="entry name" value="Iron-enterobactin ABC transporter ATP-binding protein"/>
    <property type="match status" value="1"/>
</dbReference>
<dbReference type="SUPFAM" id="SSF52540">
    <property type="entry name" value="P-loop containing nucleoside triphosphate hydrolases"/>
    <property type="match status" value="1"/>
</dbReference>
<dbReference type="PANTHER" id="PTHR42794:SF2">
    <property type="entry name" value="ABC TRANSPORTER ATP-BINDING PROTEIN"/>
    <property type="match status" value="1"/>
</dbReference>
<name>A0A4V3CMK7_9GAMM</name>
<comment type="similarity">
    <text evidence="1">Belongs to the ABC transporter superfamily.</text>
</comment>
<keyword evidence="2" id="KW-0813">Transport</keyword>
<evidence type="ECO:0000256" key="3">
    <source>
        <dbReference type="ARBA" id="ARBA00022741"/>
    </source>
</evidence>
<keyword evidence="3" id="KW-0547">Nucleotide-binding</keyword>
<evidence type="ECO:0000313" key="7">
    <source>
        <dbReference type="Proteomes" id="UP000295531"/>
    </source>
</evidence>
<dbReference type="PROSITE" id="PS00211">
    <property type="entry name" value="ABC_TRANSPORTER_1"/>
    <property type="match status" value="1"/>
</dbReference>
<protein>
    <submittedName>
        <fullName evidence="6">Iron complex transport system ATP-binding protein</fullName>
    </submittedName>
</protein>
<evidence type="ECO:0000313" key="6">
    <source>
        <dbReference type="EMBL" id="TDP29924.1"/>
    </source>
</evidence>
<dbReference type="GO" id="GO:0016887">
    <property type="term" value="F:ATP hydrolysis activity"/>
    <property type="evidence" value="ECO:0007669"/>
    <property type="project" value="InterPro"/>
</dbReference>
<dbReference type="InterPro" id="IPR003439">
    <property type="entry name" value="ABC_transporter-like_ATP-bd"/>
</dbReference>
<proteinExistence type="inferred from homology"/>
<evidence type="ECO:0000256" key="2">
    <source>
        <dbReference type="ARBA" id="ARBA00022448"/>
    </source>
</evidence>
<dbReference type="Proteomes" id="UP000295531">
    <property type="component" value="Unassembled WGS sequence"/>
</dbReference>
<dbReference type="GO" id="GO:0005524">
    <property type="term" value="F:ATP binding"/>
    <property type="evidence" value="ECO:0007669"/>
    <property type="project" value="UniProtKB-KW"/>
</dbReference>
<keyword evidence="7" id="KW-1185">Reference proteome</keyword>
<evidence type="ECO:0000259" key="5">
    <source>
        <dbReference type="PROSITE" id="PS50893"/>
    </source>
</evidence>
<dbReference type="OrthoDB" id="5292475at2"/>
<dbReference type="Gene3D" id="3.40.50.300">
    <property type="entry name" value="P-loop containing nucleotide triphosphate hydrolases"/>
    <property type="match status" value="1"/>
</dbReference>
<organism evidence="6 7">
    <name type="scientific">Idiomarina aquatica</name>
    <dbReference type="NCBI Taxonomy" id="1327752"/>
    <lineage>
        <taxon>Bacteria</taxon>
        <taxon>Pseudomonadati</taxon>
        <taxon>Pseudomonadota</taxon>
        <taxon>Gammaproteobacteria</taxon>
        <taxon>Alteromonadales</taxon>
        <taxon>Idiomarinaceae</taxon>
        <taxon>Idiomarina</taxon>
    </lineage>
</organism>
<dbReference type="AlphaFoldDB" id="A0A4V3CMK7"/>
<dbReference type="InterPro" id="IPR003593">
    <property type="entry name" value="AAA+_ATPase"/>
</dbReference>
<dbReference type="SMART" id="SM00382">
    <property type="entry name" value="AAA"/>
    <property type="match status" value="1"/>
</dbReference>